<dbReference type="Proteomes" id="UP000013520">
    <property type="component" value="Chromosome"/>
</dbReference>
<dbReference type="KEGG" id="dgi:Desgi_3541"/>
<protein>
    <submittedName>
        <fullName evidence="2">Uncharacterized protein</fullName>
    </submittedName>
</protein>
<dbReference type="AlphaFoldDB" id="R4KJQ8"/>
<dbReference type="HOGENOM" id="CLU_3232617_0_0_9"/>
<evidence type="ECO:0000313" key="2">
    <source>
        <dbReference type="EMBL" id="AGL02864.1"/>
    </source>
</evidence>
<reference evidence="2 3" key="1">
    <citation type="submission" date="2012-01" db="EMBL/GenBank/DDBJ databases">
        <title>Complete sequence of Desulfotomaculum gibsoniae DSM 7213.</title>
        <authorList>
            <consortium name="US DOE Joint Genome Institute"/>
            <person name="Lucas S."/>
            <person name="Han J."/>
            <person name="Lapidus A."/>
            <person name="Cheng J.-F."/>
            <person name="Goodwin L."/>
            <person name="Pitluck S."/>
            <person name="Peters L."/>
            <person name="Ovchinnikova G."/>
            <person name="Teshima H."/>
            <person name="Detter J.C."/>
            <person name="Han C."/>
            <person name="Tapia R."/>
            <person name="Land M."/>
            <person name="Hauser L."/>
            <person name="Kyrpides N."/>
            <person name="Ivanova N."/>
            <person name="Pagani I."/>
            <person name="Parshina S."/>
            <person name="Plugge C."/>
            <person name="Muyzer G."/>
            <person name="Kuever J."/>
            <person name="Ivanova A."/>
            <person name="Nazina T."/>
            <person name="Klenk H.-P."/>
            <person name="Brambilla E."/>
            <person name="Spring S."/>
            <person name="Stams A.F."/>
            <person name="Woyke T."/>
        </authorList>
    </citation>
    <scope>NUCLEOTIDE SEQUENCE [LARGE SCALE GENOMIC DNA]</scope>
    <source>
        <strain evidence="2 3">DSM 7213</strain>
    </source>
</reference>
<feature type="compositionally biased region" description="Basic and acidic residues" evidence="1">
    <location>
        <begin position="11"/>
        <end position="20"/>
    </location>
</feature>
<dbReference type="RefSeq" id="WP_006520255.1">
    <property type="nucleotide sequence ID" value="NC_021184.1"/>
</dbReference>
<accession>R4KJQ8</accession>
<dbReference type="STRING" id="767817.Desgi_3541"/>
<evidence type="ECO:0000313" key="3">
    <source>
        <dbReference type="Proteomes" id="UP000013520"/>
    </source>
</evidence>
<feature type="region of interest" description="Disordered" evidence="1">
    <location>
        <begin position="1"/>
        <end position="27"/>
    </location>
</feature>
<dbReference type="EMBL" id="CP003273">
    <property type="protein sequence ID" value="AGL02864.1"/>
    <property type="molecule type" value="Genomic_DNA"/>
</dbReference>
<proteinExistence type="predicted"/>
<evidence type="ECO:0000256" key="1">
    <source>
        <dbReference type="SAM" id="MobiDB-lite"/>
    </source>
</evidence>
<feature type="compositionally biased region" description="Basic residues" evidence="1">
    <location>
        <begin position="1"/>
        <end position="10"/>
    </location>
</feature>
<name>R4KJQ8_9FIRM</name>
<keyword evidence="3" id="KW-1185">Reference proteome</keyword>
<gene>
    <name evidence="2" type="ORF">Desgi_3541</name>
</gene>
<organism evidence="2 3">
    <name type="scientific">Desulfoscipio gibsoniae DSM 7213</name>
    <dbReference type="NCBI Taxonomy" id="767817"/>
    <lineage>
        <taxon>Bacteria</taxon>
        <taxon>Bacillati</taxon>
        <taxon>Bacillota</taxon>
        <taxon>Clostridia</taxon>
        <taxon>Eubacteriales</taxon>
        <taxon>Desulfallaceae</taxon>
        <taxon>Desulfoscipio</taxon>
    </lineage>
</organism>
<sequence>MQKLQLKHLQKKEPIPEKIKPASHKPSAYRRVAFFRRCGKRKR</sequence>